<evidence type="ECO:0000313" key="2">
    <source>
        <dbReference type="Proteomes" id="UP000626092"/>
    </source>
</evidence>
<evidence type="ECO:0000313" key="1">
    <source>
        <dbReference type="EMBL" id="KAF7139512.1"/>
    </source>
</evidence>
<comment type="caution">
    <text evidence="1">The sequence shown here is derived from an EMBL/GenBank/DDBJ whole genome shotgun (WGS) entry which is preliminary data.</text>
</comment>
<dbReference type="InterPro" id="IPR007658">
    <property type="entry name" value="DUF594"/>
</dbReference>
<protein>
    <submittedName>
        <fullName evidence="1">Uncharacterized protein</fullName>
    </submittedName>
</protein>
<organism evidence="1 2">
    <name type="scientific">Rhododendron simsii</name>
    <name type="common">Sims's rhododendron</name>
    <dbReference type="NCBI Taxonomy" id="118357"/>
    <lineage>
        <taxon>Eukaryota</taxon>
        <taxon>Viridiplantae</taxon>
        <taxon>Streptophyta</taxon>
        <taxon>Embryophyta</taxon>
        <taxon>Tracheophyta</taxon>
        <taxon>Spermatophyta</taxon>
        <taxon>Magnoliopsida</taxon>
        <taxon>eudicotyledons</taxon>
        <taxon>Gunneridae</taxon>
        <taxon>Pentapetalae</taxon>
        <taxon>asterids</taxon>
        <taxon>Ericales</taxon>
        <taxon>Ericaceae</taxon>
        <taxon>Ericoideae</taxon>
        <taxon>Rhodoreae</taxon>
        <taxon>Rhododendron</taxon>
    </lineage>
</organism>
<dbReference type="AlphaFoldDB" id="A0A834GTC7"/>
<keyword evidence="2" id="KW-1185">Reference proteome</keyword>
<dbReference type="Pfam" id="PF04578">
    <property type="entry name" value="DUF594"/>
    <property type="match status" value="1"/>
</dbReference>
<gene>
    <name evidence="1" type="ORF">RHSIM_Rhsim07G0045300</name>
</gene>
<accession>A0A834GTC7</accession>
<name>A0A834GTC7_RHOSS</name>
<proteinExistence type="predicted"/>
<dbReference type="Proteomes" id="UP000626092">
    <property type="component" value="Unassembled WGS sequence"/>
</dbReference>
<reference evidence="1" key="1">
    <citation type="submission" date="2019-11" db="EMBL/GenBank/DDBJ databases">
        <authorList>
            <person name="Liu Y."/>
            <person name="Hou J."/>
            <person name="Li T.-Q."/>
            <person name="Guan C.-H."/>
            <person name="Wu X."/>
            <person name="Wu H.-Z."/>
            <person name="Ling F."/>
            <person name="Zhang R."/>
            <person name="Shi X.-G."/>
            <person name="Ren J.-P."/>
            <person name="Chen E.-F."/>
            <person name="Sun J.-M."/>
        </authorList>
    </citation>
    <scope>NUCLEOTIDE SEQUENCE</scope>
    <source>
        <strain evidence="1">Adult_tree_wgs_1</strain>
        <tissue evidence="1">Leaves</tissue>
    </source>
</reference>
<dbReference type="EMBL" id="WJXA01000007">
    <property type="protein sequence ID" value="KAF7139512.1"/>
    <property type="molecule type" value="Genomic_DNA"/>
</dbReference>
<sequence>MTETSDIYGLRMRATSAIYIPNEAHKLVQHMKSHEPPKRWDILASIWAEMLCHAAWRTLRMSSSNLSTESDDLAKRAIEKECDCSCFGSTTN</sequence>